<dbReference type="PROSITE" id="PS51123">
    <property type="entry name" value="OMPA_2"/>
    <property type="match status" value="1"/>
</dbReference>
<gene>
    <name evidence="10" type="ORF">EOI86_17520</name>
</gene>
<evidence type="ECO:0000256" key="7">
    <source>
        <dbReference type="PROSITE-ProRule" id="PRU00473"/>
    </source>
</evidence>
<dbReference type="AlphaFoldDB" id="A0A437QJH9"/>
<evidence type="ECO:0000256" key="6">
    <source>
        <dbReference type="ARBA" id="ARBA00023136"/>
    </source>
</evidence>
<keyword evidence="5 8" id="KW-1133">Transmembrane helix</keyword>
<keyword evidence="3" id="KW-1003">Cell membrane</keyword>
<evidence type="ECO:0000256" key="3">
    <source>
        <dbReference type="ARBA" id="ARBA00022475"/>
    </source>
</evidence>
<sequence>MIDPGFNAEQKDTVEKSPAWLVSMGDVTALMLTFFVMLFSMSYVKSERWDEIISLLNRTTEPSEIQKPIPTSDRAIPSVEVLAGLSTDYLHRILQEKLSRDPILASARITPLEDQVVISLPSDALFASGSDELGEEAKLAVRELAGVLSQVGNQAEIVGHTDPLPPAEGSYPSNWDLSLARALRVANALTEAGYKGNFAAIGMGDSRFRHLDPGLTEERRYELARRVDVVLRSEAGGQ</sequence>
<name>A0A437QJH9_9PROT</name>
<dbReference type="OrthoDB" id="7348512at2"/>
<dbReference type="Gene3D" id="3.30.1330.60">
    <property type="entry name" value="OmpA-like domain"/>
    <property type="match status" value="1"/>
</dbReference>
<dbReference type="Pfam" id="PF13677">
    <property type="entry name" value="MotB_plug"/>
    <property type="match status" value="1"/>
</dbReference>
<evidence type="ECO:0000313" key="10">
    <source>
        <dbReference type="EMBL" id="RVU34657.1"/>
    </source>
</evidence>
<proteinExistence type="inferred from homology"/>
<dbReference type="Pfam" id="PF00691">
    <property type="entry name" value="OmpA"/>
    <property type="match status" value="1"/>
</dbReference>
<evidence type="ECO:0000256" key="8">
    <source>
        <dbReference type="SAM" id="Phobius"/>
    </source>
</evidence>
<keyword evidence="11" id="KW-1185">Reference proteome</keyword>
<dbReference type="CDD" id="cd07185">
    <property type="entry name" value="OmpA_C-like"/>
    <property type="match status" value="1"/>
</dbReference>
<dbReference type="GO" id="GO:0005886">
    <property type="term" value="C:plasma membrane"/>
    <property type="evidence" value="ECO:0007669"/>
    <property type="project" value="UniProtKB-SubCell"/>
</dbReference>
<dbReference type="InterPro" id="IPR036737">
    <property type="entry name" value="OmpA-like_sf"/>
</dbReference>
<dbReference type="PANTHER" id="PTHR30329">
    <property type="entry name" value="STATOR ELEMENT OF FLAGELLAR MOTOR COMPLEX"/>
    <property type="match status" value="1"/>
</dbReference>
<protein>
    <submittedName>
        <fullName evidence="10">Chemotaxis protein MotB</fullName>
    </submittedName>
</protein>
<evidence type="ECO:0000256" key="5">
    <source>
        <dbReference type="ARBA" id="ARBA00022989"/>
    </source>
</evidence>
<dbReference type="RefSeq" id="WP_127766687.1">
    <property type="nucleotide sequence ID" value="NZ_SADE01000003.1"/>
</dbReference>
<reference evidence="11" key="1">
    <citation type="submission" date="2019-01" db="EMBL/GenBank/DDBJ databases">
        <title>Gri0909 isolated from a small marine red alga.</title>
        <authorList>
            <person name="Kim J."/>
            <person name="Jeong S.E."/>
            <person name="Jeon C.O."/>
        </authorList>
    </citation>
    <scope>NUCLEOTIDE SEQUENCE [LARGE SCALE GENOMIC DNA]</scope>
    <source>
        <strain evidence="11">Gri0909</strain>
    </source>
</reference>
<dbReference type="PANTHER" id="PTHR30329:SF21">
    <property type="entry name" value="LIPOPROTEIN YIAD-RELATED"/>
    <property type="match status" value="1"/>
</dbReference>
<dbReference type="InterPro" id="IPR025713">
    <property type="entry name" value="MotB-like_N_dom"/>
</dbReference>
<dbReference type="InterPro" id="IPR050330">
    <property type="entry name" value="Bact_OuterMem_StrucFunc"/>
</dbReference>
<comment type="similarity">
    <text evidence="2">Belongs to the MotB family.</text>
</comment>
<comment type="subcellular location">
    <subcellularLocation>
        <location evidence="1">Cell membrane</location>
        <topology evidence="1">Single-pass membrane protein</topology>
    </subcellularLocation>
</comment>
<dbReference type="SUPFAM" id="SSF103088">
    <property type="entry name" value="OmpA-like"/>
    <property type="match status" value="1"/>
</dbReference>
<dbReference type="InterPro" id="IPR006665">
    <property type="entry name" value="OmpA-like"/>
</dbReference>
<organism evidence="10 11">
    <name type="scientific">Hwanghaeella grinnelliae</name>
    <dbReference type="NCBI Taxonomy" id="2500179"/>
    <lineage>
        <taxon>Bacteria</taxon>
        <taxon>Pseudomonadati</taxon>
        <taxon>Pseudomonadota</taxon>
        <taxon>Alphaproteobacteria</taxon>
        <taxon>Rhodospirillales</taxon>
        <taxon>Rhodospirillaceae</taxon>
        <taxon>Hwanghaeella</taxon>
    </lineage>
</organism>
<feature type="transmembrane region" description="Helical" evidence="8">
    <location>
        <begin position="20"/>
        <end position="39"/>
    </location>
</feature>
<accession>A0A437QJH9</accession>
<comment type="caution">
    <text evidence="10">The sequence shown here is derived from an EMBL/GenBank/DDBJ whole genome shotgun (WGS) entry which is preliminary data.</text>
</comment>
<evidence type="ECO:0000256" key="1">
    <source>
        <dbReference type="ARBA" id="ARBA00004162"/>
    </source>
</evidence>
<feature type="domain" description="OmpA-like" evidence="9">
    <location>
        <begin position="113"/>
        <end position="235"/>
    </location>
</feature>
<keyword evidence="4 8" id="KW-0812">Transmembrane</keyword>
<evidence type="ECO:0000256" key="4">
    <source>
        <dbReference type="ARBA" id="ARBA00022692"/>
    </source>
</evidence>
<dbReference type="EMBL" id="SADE01000003">
    <property type="protein sequence ID" value="RVU34657.1"/>
    <property type="molecule type" value="Genomic_DNA"/>
</dbReference>
<evidence type="ECO:0000313" key="11">
    <source>
        <dbReference type="Proteomes" id="UP000287447"/>
    </source>
</evidence>
<keyword evidence="6 7" id="KW-0472">Membrane</keyword>
<evidence type="ECO:0000256" key="2">
    <source>
        <dbReference type="ARBA" id="ARBA00008914"/>
    </source>
</evidence>
<dbReference type="Proteomes" id="UP000287447">
    <property type="component" value="Unassembled WGS sequence"/>
</dbReference>
<evidence type="ECO:0000259" key="9">
    <source>
        <dbReference type="PROSITE" id="PS51123"/>
    </source>
</evidence>